<evidence type="ECO:0000313" key="2">
    <source>
        <dbReference type="Proteomes" id="UP000789901"/>
    </source>
</evidence>
<dbReference type="EMBL" id="CAJVQB010012414">
    <property type="protein sequence ID" value="CAG8755275.1"/>
    <property type="molecule type" value="Genomic_DNA"/>
</dbReference>
<gene>
    <name evidence="1" type="ORF">GMARGA_LOCUS16836</name>
</gene>
<organism evidence="1 2">
    <name type="scientific">Gigaspora margarita</name>
    <dbReference type="NCBI Taxonomy" id="4874"/>
    <lineage>
        <taxon>Eukaryota</taxon>
        <taxon>Fungi</taxon>
        <taxon>Fungi incertae sedis</taxon>
        <taxon>Mucoromycota</taxon>
        <taxon>Glomeromycotina</taxon>
        <taxon>Glomeromycetes</taxon>
        <taxon>Diversisporales</taxon>
        <taxon>Gigasporaceae</taxon>
        <taxon>Gigaspora</taxon>
    </lineage>
</organism>
<name>A0ABN7VC21_GIGMA</name>
<feature type="non-terminal residue" evidence="1">
    <location>
        <position position="1"/>
    </location>
</feature>
<dbReference type="Proteomes" id="UP000789901">
    <property type="component" value="Unassembled WGS sequence"/>
</dbReference>
<proteinExistence type="predicted"/>
<evidence type="ECO:0000313" key="1">
    <source>
        <dbReference type="EMBL" id="CAG8755275.1"/>
    </source>
</evidence>
<reference evidence="1 2" key="1">
    <citation type="submission" date="2021-06" db="EMBL/GenBank/DDBJ databases">
        <authorList>
            <person name="Kallberg Y."/>
            <person name="Tangrot J."/>
            <person name="Rosling A."/>
        </authorList>
    </citation>
    <scope>NUCLEOTIDE SEQUENCE [LARGE SCALE GENOMIC DNA]</scope>
    <source>
        <strain evidence="1 2">120-4 pot B 10/14</strain>
    </source>
</reference>
<sequence>VCLVQTVPIFSSHNGSACTPDDLPYAFPLLMYSAPTITNFYKANNNVGRQSFMLSKKLYNPVTGQKAINSDVIVSYTNVNGHYDSLRDSLKRTVISVIGRLKLSSQSKIPHIISSEIE</sequence>
<accession>A0ABN7VC21</accession>
<keyword evidence="2" id="KW-1185">Reference proteome</keyword>
<comment type="caution">
    <text evidence="1">The sequence shown here is derived from an EMBL/GenBank/DDBJ whole genome shotgun (WGS) entry which is preliminary data.</text>
</comment>
<protein>
    <submittedName>
        <fullName evidence="1">16296_t:CDS:1</fullName>
    </submittedName>
</protein>